<accession>A0A1I3YB63</accession>
<dbReference type="Proteomes" id="UP000199473">
    <property type="component" value="Unassembled WGS sequence"/>
</dbReference>
<dbReference type="Pfam" id="PF13470">
    <property type="entry name" value="PIN_3"/>
    <property type="match status" value="1"/>
</dbReference>
<dbReference type="PANTHER" id="PTHR34610">
    <property type="entry name" value="SSL7007 PROTEIN"/>
    <property type="match status" value="1"/>
</dbReference>
<dbReference type="PANTHER" id="PTHR34610:SF3">
    <property type="entry name" value="SSL7007 PROTEIN"/>
    <property type="match status" value="1"/>
</dbReference>
<feature type="transmembrane region" description="Helical" evidence="1">
    <location>
        <begin position="12"/>
        <end position="33"/>
    </location>
</feature>
<name>A0A1I3YB63_9PROT</name>
<sequence>MPRIVLDTNLLVSAFVAPGGVAATALLVARARFRLCFSAAMEAELRGVLMRPKFRRYGASAEVVAGFVGALLVRADRVEPVEAVTDCRDAKDNMVLEAALAGGAGVIVSGDADLLVLNPWRGVAVVSAGEFVAGFDG</sequence>
<evidence type="ECO:0000313" key="3">
    <source>
        <dbReference type="EMBL" id="SFK29088.1"/>
    </source>
</evidence>
<dbReference type="SMART" id="SM00670">
    <property type="entry name" value="PINc"/>
    <property type="match status" value="1"/>
</dbReference>
<reference evidence="3 4" key="1">
    <citation type="submission" date="2016-10" db="EMBL/GenBank/DDBJ databases">
        <authorList>
            <person name="de Groot N.N."/>
        </authorList>
    </citation>
    <scope>NUCLEOTIDE SEQUENCE [LARGE SCALE GENOMIC DNA]</scope>
    <source>
        <strain evidence="3 4">DSM 19981</strain>
    </source>
</reference>
<dbReference type="InterPro" id="IPR002716">
    <property type="entry name" value="PIN_dom"/>
</dbReference>
<evidence type="ECO:0000259" key="2">
    <source>
        <dbReference type="SMART" id="SM00670"/>
    </source>
</evidence>
<dbReference type="SUPFAM" id="SSF88723">
    <property type="entry name" value="PIN domain-like"/>
    <property type="match status" value="1"/>
</dbReference>
<dbReference type="STRING" id="1123062.SAMN02745775_1011133"/>
<feature type="domain" description="PIN" evidence="2">
    <location>
        <begin position="2"/>
        <end position="116"/>
    </location>
</feature>
<keyword evidence="1" id="KW-1133">Transmembrane helix</keyword>
<organism evidence="3 4">
    <name type="scientific">Falsiroseomonas stagni DSM 19981</name>
    <dbReference type="NCBI Taxonomy" id="1123062"/>
    <lineage>
        <taxon>Bacteria</taxon>
        <taxon>Pseudomonadati</taxon>
        <taxon>Pseudomonadota</taxon>
        <taxon>Alphaproteobacteria</taxon>
        <taxon>Acetobacterales</taxon>
        <taxon>Roseomonadaceae</taxon>
        <taxon>Falsiroseomonas</taxon>
    </lineage>
</organism>
<keyword evidence="1" id="KW-0472">Membrane</keyword>
<dbReference type="AlphaFoldDB" id="A0A1I3YB63"/>
<dbReference type="RefSeq" id="WP_175533757.1">
    <property type="nucleotide sequence ID" value="NZ_FOSQ01000001.1"/>
</dbReference>
<dbReference type="InterPro" id="IPR029060">
    <property type="entry name" value="PIN-like_dom_sf"/>
</dbReference>
<dbReference type="NCBIfam" id="TIGR00305">
    <property type="entry name" value="putative toxin-antitoxin system toxin component, PIN family"/>
    <property type="match status" value="1"/>
</dbReference>
<keyword evidence="4" id="KW-1185">Reference proteome</keyword>
<evidence type="ECO:0000313" key="4">
    <source>
        <dbReference type="Proteomes" id="UP000199473"/>
    </source>
</evidence>
<dbReference type="EMBL" id="FOSQ01000001">
    <property type="protein sequence ID" value="SFK29088.1"/>
    <property type="molecule type" value="Genomic_DNA"/>
</dbReference>
<dbReference type="InterPro" id="IPR002850">
    <property type="entry name" value="PIN_toxin-like"/>
</dbReference>
<keyword evidence="1" id="KW-0812">Transmembrane</keyword>
<evidence type="ECO:0000256" key="1">
    <source>
        <dbReference type="SAM" id="Phobius"/>
    </source>
</evidence>
<proteinExistence type="predicted"/>
<protein>
    <submittedName>
        <fullName evidence="3">Putative toxin-antitoxin system toxin component, PIN family</fullName>
    </submittedName>
</protein>
<gene>
    <name evidence="3" type="ORF">SAMN02745775_1011133</name>
</gene>